<protein>
    <submittedName>
        <fullName evidence="1">Uncharacterized protein</fullName>
    </submittedName>
</protein>
<dbReference type="RefSeq" id="XP_037213348.1">
    <property type="nucleotide sequence ID" value="XM_037370347.1"/>
</dbReference>
<accession>A0A8H6RZW0</accession>
<gene>
    <name evidence="1" type="ORF">MIND_01393600</name>
</gene>
<dbReference type="EMBL" id="JACAZF010000017">
    <property type="protein sequence ID" value="KAF7289317.1"/>
    <property type="molecule type" value="Genomic_DNA"/>
</dbReference>
<reference evidence="1" key="1">
    <citation type="submission" date="2020-05" db="EMBL/GenBank/DDBJ databases">
        <title>Mycena genomes resolve the evolution of fungal bioluminescence.</title>
        <authorList>
            <person name="Tsai I.J."/>
        </authorList>
    </citation>
    <scope>NUCLEOTIDE SEQUENCE</scope>
    <source>
        <strain evidence="1">171206Taipei</strain>
    </source>
</reference>
<keyword evidence="2" id="KW-1185">Reference proteome</keyword>
<dbReference type="AlphaFoldDB" id="A0A8H6RZW0"/>
<dbReference type="GeneID" id="59352863"/>
<evidence type="ECO:0000313" key="2">
    <source>
        <dbReference type="Proteomes" id="UP000636479"/>
    </source>
</evidence>
<organism evidence="1 2">
    <name type="scientific">Mycena indigotica</name>
    <dbReference type="NCBI Taxonomy" id="2126181"/>
    <lineage>
        <taxon>Eukaryota</taxon>
        <taxon>Fungi</taxon>
        <taxon>Dikarya</taxon>
        <taxon>Basidiomycota</taxon>
        <taxon>Agaricomycotina</taxon>
        <taxon>Agaricomycetes</taxon>
        <taxon>Agaricomycetidae</taxon>
        <taxon>Agaricales</taxon>
        <taxon>Marasmiineae</taxon>
        <taxon>Mycenaceae</taxon>
        <taxon>Mycena</taxon>
    </lineage>
</organism>
<evidence type="ECO:0000313" key="1">
    <source>
        <dbReference type="EMBL" id="KAF7289317.1"/>
    </source>
</evidence>
<comment type="caution">
    <text evidence="1">The sequence shown here is derived from an EMBL/GenBank/DDBJ whole genome shotgun (WGS) entry which is preliminary data.</text>
</comment>
<sequence>MVNPDGYNGHDNGVPPENLSDLLQDFAIDNILLARRCEILAEKYDYRIKLSTLKNLNKHFKIASARRPPPAHIARSLIAKQMAENPTGTNGPNTIQKRVALLDGVPLARGFVRDAMCTLDPAGPSRRFPVKRSRKPRTALTDVAVFLRNTS</sequence>
<name>A0A8H6RZW0_9AGAR</name>
<proteinExistence type="predicted"/>
<dbReference type="Proteomes" id="UP000636479">
    <property type="component" value="Unassembled WGS sequence"/>
</dbReference>
<dbReference type="OrthoDB" id="3022806at2759"/>